<organism evidence="2 3">
    <name type="scientific">Lysobacter niastensis</name>
    <dbReference type="NCBI Taxonomy" id="380629"/>
    <lineage>
        <taxon>Bacteria</taxon>
        <taxon>Pseudomonadati</taxon>
        <taxon>Pseudomonadota</taxon>
        <taxon>Gammaproteobacteria</taxon>
        <taxon>Lysobacterales</taxon>
        <taxon>Lysobacteraceae</taxon>
        <taxon>Lysobacter</taxon>
    </lineage>
</organism>
<accession>A0ABS0B3C5</accession>
<evidence type="ECO:0000259" key="1">
    <source>
        <dbReference type="Pfam" id="PF06114"/>
    </source>
</evidence>
<name>A0ABS0B3C5_9GAMM</name>
<proteinExistence type="predicted"/>
<dbReference type="PANTHER" id="PTHR43236:SF2">
    <property type="entry name" value="BLL0069 PROTEIN"/>
    <property type="match status" value="1"/>
</dbReference>
<dbReference type="PANTHER" id="PTHR43236">
    <property type="entry name" value="ANTITOXIN HIGA1"/>
    <property type="match status" value="1"/>
</dbReference>
<comment type="caution">
    <text evidence="2">The sequence shown here is derived from an EMBL/GenBank/DDBJ whole genome shotgun (WGS) entry which is preliminary data.</text>
</comment>
<evidence type="ECO:0000313" key="3">
    <source>
        <dbReference type="Proteomes" id="UP001429984"/>
    </source>
</evidence>
<reference evidence="2 3" key="1">
    <citation type="submission" date="2020-11" db="EMBL/GenBank/DDBJ databases">
        <title>Draft Genome Sequence and Secondary Metabolite Biosynthetic Potential of the Lysobacter niastensis Type strain DSM 18481.</title>
        <authorList>
            <person name="Turrini P."/>
            <person name="Artuso I."/>
            <person name="Tescari M."/>
            <person name="Lugli G.A."/>
            <person name="Frangipani E."/>
            <person name="Ventura M."/>
            <person name="Visca P."/>
        </authorList>
    </citation>
    <scope>NUCLEOTIDE SEQUENCE [LARGE SCALE GENOMIC DNA]</scope>
    <source>
        <strain evidence="2 3">DSM 18481</strain>
    </source>
</reference>
<dbReference type="EMBL" id="JADLZT010000002">
    <property type="protein sequence ID" value="MBF6022975.1"/>
    <property type="molecule type" value="Genomic_DNA"/>
</dbReference>
<evidence type="ECO:0000313" key="2">
    <source>
        <dbReference type="EMBL" id="MBF6022975.1"/>
    </source>
</evidence>
<dbReference type="InterPro" id="IPR052345">
    <property type="entry name" value="Rad_response_metalloprotease"/>
</dbReference>
<sequence length="215" mass="23575">MAVRYAPLAGCDARIVGKGDRGVLTVNSAQSPARRRFSLAHELGHWQLHRGRLMLCRAEEIEGSVAEARGLELDADQYAAALLMPRYLFVPAAAGLKGKPPWTMVDALSAQFQTSLLATALRMITLDIWPGWLVCHTRSGRPFAFKAPSVDDGGRPPIEVDHRSAAFDMVHSSAAGVRSHQVPGDVWFGGAQRRLAVEHCRAYPPDRVLTFVRLL</sequence>
<dbReference type="InterPro" id="IPR010359">
    <property type="entry name" value="IrrE_HExxH"/>
</dbReference>
<dbReference type="Pfam" id="PF06114">
    <property type="entry name" value="Peptidase_M78"/>
    <property type="match status" value="1"/>
</dbReference>
<dbReference type="Gene3D" id="1.10.10.2910">
    <property type="match status" value="1"/>
</dbReference>
<dbReference type="Proteomes" id="UP001429984">
    <property type="component" value="Unassembled WGS sequence"/>
</dbReference>
<feature type="domain" description="IrrE N-terminal-like" evidence="1">
    <location>
        <begin position="11"/>
        <end position="122"/>
    </location>
</feature>
<protein>
    <submittedName>
        <fullName evidence="2">ImmA/IrrE family metallo-endopeptidase</fullName>
    </submittedName>
</protein>
<keyword evidence="3" id="KW-1185">Reference proteome</keyword>
<gene>
    <name evidence="2" type="ORF">IU514_02930</name>
</gene>